<dbReference type="InterPro" id="IPR050951">
    <property type="entry name" value="Retrovirus_Pol_polyprotein"/>
</dbReference>
<dbReference type="GO" id="GO:0006338">
    <property type="term" value="P:chromatin remodeling"/>
    <property type="evidence" value="ECO:0007669"/>
    <property type="project" value="UniProtKB-ARBA"/>
</dbReference>
<name>A0A0B1P4M7_UNCNE</name>
<dbReference type="OMA" id="AVTWRIE"/>
<dbReference type="InterPro" id="IPR036397">
    <property type="entry name" value="RNaseH_sf"/>
</dbReference>
<dbReference type="STRING" id="52586.A0A0B1P4M7"/>
<dbReference type="PANTHER" id="PTHR37984">
    <property type="entry name" value="PROTEIN CBG26694"/>
    <property type="match status" value="1"/>
</dbReference>
<dbReference type="GO" id="GO:0003723">
    <property type="term" value="F:RNA binding"/>
    <property type="evidence" value="ECO:0007669"/>
    <property type="project" value="UniProtKB-KW"/>
</dbReference>
<dbReference type="GO" id="GO:0015074">
    <property type="term" value="P:DNA integration"/>
    <property type="evidence" value="ECO:0007669"/>
    <property type="project" value="InterPro"/>
</dbReference>
<keyword evidence="2" id="KW-0694">RNA-binding</keyword>
<dbReference type="PROSITE" id="PS50013">
    <property type="entry name" value="CHROMO_2"/>
    <property type="match status" value="1"/>
</dbReference>
<dbReference type="PROSITE" id="PS50994">
    <property type="entry name" value="INTEGRASE"/>
    <property type="match status" value="1"/>
</dbReference>
<dbReference type="SUPFAM" id="SSF54160">
    <property type="entry name" value="Chromo domain-like"/>
    <property type="match status" value="1"/>
</dbReference>
<dbReference type="Pfam" id="PF00385">
    <property type="entry name" value="Chromo"/>
    <property type="match status" value="1"/>
</dbReference>
<accession>A0A0B1P4M7</accession>
<evidence type="ECO:0000259" key="3">
    <source>
        <dbReference type="PROSITE" id="PS50013"/>
    </source>
</evidence>
<dbReference type="GO" id="GO:0005634">
    <property type="term" value="C:nucleus"/>
    <property type="evidence" value="ECO:0007669"/>
    <property type="project" value="UniProtKB-ARBA"/>
</dbReference>
<evidence type="ECO:0000256" key="1">
    <source>
        <dbReference type="ARBA" id="ARBA00011353"/>
    </source>
</evidence>
<dbReference type="InterPro" id="IPR012337">
    <property type="entry name" value="RNaseH-like_sf"/>
</dbReference>
<keyword evidence="6" id="KW-1185">Reference proteome</keyword>
<comment type="caution">
    <text evidence="5">The sequence shown here is derived from an EMBL/GenBank/DDBJ whole genome shotgun (WGS) entry which is preliminary data.</text>
</comment>
<gene>
    <name evidence="5" type="ORF">EV44_g3769</name>
</gene>
<evidence type="ECO:0000313" key="6">
    <source>
        <dbReference type="Proteomes" id="UP000030854"/>
    </source>
</evidence>
<dbReference type="InterPro" id="IPR000953">
    <property type="entry name" value="Chromo/chromo_shadow_dom"/>
</dbReference>
<dbReference type="InterPro" id="IPR016197">
    <property type="entry name" value="Chromo-like_dom_sf"/>
</dbReference>
<dbReference type="Gene3D" id="3.30.420.10">
    <property type="entry name" value="Ribonuclease H-like superfamily/Ribonuclease H"/>
    <property type="match status" value="1"/>
</dbReference>
<sequence>MAKDIRRFVENCDGCARNKAWRNRRQGFLKPLPIPDRIWTEISMDFITELPISEGCTNMIVVTDRLSKGVVADGLKSIDAESVAKWFIKRYLPYHFLPSAIVSDRGTQFTSAFWKRICDLLRIKRRLSTAFSPETDGSTERANEVIETMLRQYVNWNQSDWLTWLPIVVSSICGRNSASTGTNAFFMSHGWNQNLCEHMLDEVIEDNKRNSPIAKADRVVNKIKQVSEWAQASIAVAQESQEQNTNKYRQQAISYKVGDKVWLNLENIKTDRQCKKLDARFAKFTVTEVVGSHSFRLDTPPGVHNVFHSRLLRPANSSPLPGQIVDDNQPDSIVVDGSEEYEVDQILDQKKAPGKGRHMKYLVKWVGYAKPTWEPESFLQNTSALQLWKGLSRIDKINIKKQRKKKKK</sequence>
<dbReference type="InterPro" id="IPR001584">
    <property type="entry name" value="Integrase_cat-core"/>
</dbReference>
<dbReference type="Gene3D" id="2.40.50.40">
    <property type="match status" value="1"/>
</dbReference>
<proteinExistence type="predicted"/>
<dbReference type="SUPFAM" id="SSF53098">
    <property type="entry name" value="Ribonuclease H-like"/>
    <property type="match status" value="1"/>
</dbReference>
<dbReference type="SMART" id="SM00298">
    <property type="entry name" value="CHROMO"/>
    <property type="match status" value="1"/>
</dbReference>
<dbReference type="HOGENOM" id="CLU_000384_6_12_1"/>
<dbReference type="AlphaFoldDB" id="A0A0B1P4M7"/>
<comment type="subunit">
    <text evidence="1">Component of the NuA4 histone acetyltransferase complex.</text>
</comment>
<dbReference type="Proteomes" id="UP000030854">
    <property type="component" value="Unassembled WGS sequence"/>
</dbReference>
<dbReference type="InterPro" id="IPR023780">
    <property type="entry name" value="Chromo_domain"/>
</dbReference>
<evidence type="ECO:0000259" key="4">
    <source>
        <dbReference type="PROSITE" id="PS50994"/>
    </source>
</evidence>
<organism evidence="5 6">
    <name type="scientific">Uncinula necator</name>
    <name type="common">Grape powdery mildew</name>
    <dbReference type="NCBI Taxonomy" id="52586"/>
    <lineage>
        <taxon>Eukaryota</taxon>
        <taxon>Fungi</taxon>
        <taxon>Dikarya</taxon>
        <taxon>Ascomycota</taxon>
        <taxon>Pezizomycotina</taxon>
        <taxon>Leotiomycetes</taxon>
        <taxon>Erysiphales</taxon>
        <taxon>Erysiphaceae</taxon>
        <taxon>Erysiphe</taxon>
    </lineage>
</organism>
<dbReference type="InterPro" id="IPR056924">
    <property type="entry name" value="SH3_Tf2-1"/>
</dbReference>
<dbReference type="EMBL" id="JNVN01002216">
    <property type="protein sequence ID" value="KHJ32270.1"/>
    <property type="molecule type" value="Genomic_DNA"/>
</dbReference>
<feature type="domain" description="Chromo" evidence="3">
    <location>
        <begin position="341"/>
        <end position="387"/>
    </location>
</feature>
<evidence type="ECO:0000313" key="5">
    <source>
        <dbReference type="EMBL" id="KHJ32270.1"/>
    </source>
</evidence>
<dbReference type="Pfam" id="PF24626">
    <property type="entry name" value="SH3_Tf2-1"/>
    <property type="match status" value="1"/>
</dbReference>
<dbReference type="PANTHER" id="PTHR37984:SF5">
    <property type="entry name" value="PROTEIN NYNRIN-LIKE"/>
    <property type="match status" value="1"/>
</dbReference>
<reference evidence="5 6" key="1">
    <citation type="journal article" date="2014" name="BMC Genomics">
        <title>Adaptive genomic structural variation in the grape powdery mildew pathogen, Erysiphe necator.</title>
        <authorList>
            <person name="Jones L."/>
            <person name="Riaz S."/>
            <person name="Morales-Cruz A."/>
            <person name="Amrine K.C."/>
            <person name="McGuire B."/>
            <person name="Gubler W.D."/>
            <person name="Walker M.A."/>
            <person name="Cantu D."/>
        </authorList>
    </citation>
    <scope>NUCLEOTIDE SEQUENCE [LARGE SCALE GENOMIC DNA]</scope>
    <source>
        <strain evidence="6">c</strain>
    </source>
</reference>
<protein>
    <submittedName>
        <fullName evidence="5">Uncharacterized protein</fullName>
    </submittedName>
</protein>
<evidence type="ECO:0000256" key="2">
    <source>
        <dbReference type="ARBA" id="ARBA00022884"/>
    </source>
</evidence>
<feature type="domain" description="Integrase catalytic" evidence="4">
    <location>
        <begin position="29"/>
        <end position="153"/>
    </location>
</feature>